<evidence type="ECO:0000313" key="7">
    <source>
        <dbReference type="EMBL" id="WWX23786.1"/>
    </source>
</evidence>
<feature type="transmembrane region" description="Helical" evidence="6">
    <location>
        <begin position="12"/>
        <end position="33"/>
    </location>
</feature>
<dbReference type="RefSeq" id="WP_338669483.1">
    <property type="nucleotide sequence ID" value="NZ_CP146609.1"/>
</dbReference>
<dbReference type="PANTHER" id="PTHR47089:SF1">
    <property type="entry name" value="GUANOSINE ABC TRANSPORTER PERMEASE PROTEIN NUPP"/>
    <property type="match status" value="1"/>
</dbReference>
<feature type="transmembrane region" description="Helical" evidence="6">
    <location>
        <begin position="81"/>
        <end position="101"/>
    </location>
</feature>
<dbReference type="InterPro" id="IPR001851">
    <property type="entry name" value="ABC_transp_permease"/>
</dbReference>
<keyword evidence="4 6" id="KW-1133">Transmembrane helix</keyword>
<keyword evidence="3 6" id="KW-0812">Transmembrane</keyword>
<organism evidence="7 8">
    <name type="scientific">Pseudodesulfovibrio methanolicus</name>
    <dbReference type="NCBI Taxonomy" id="3126690"/>
    <lineage>
        <taxon>Bacteria</taxon>
        <taxon>Pseudomonadati</taxon>
        <taxon>Thermodesulfobacteriota</taxon>
        <taxon>Desulfovibrionia</taxon>
        <taxon>Desulfovibrionales</taxon>
        <taxon>Desulfovibrionaceae</taxon>
    </lineage>
</organism>
<accession>A0ABZ2IYP1</accession>
<evidence type="ECO:0000256" key="1">
    <source>
        <dbReference type="ARBA" id="ARBA00004651"/>
    </source>
</evidence>
<feature type="transmembrane region" description="Helical" evidence="6">
    <location>
        <begin position="140"/>
        <end position="159"/>
    </location>
</feature>
<feature type="transmembrane region" description="Helical" evidence="6">
    <location>
        <begin position="53"/>
        <end position="74"/>
    </location>
</feature>
<evidence type="ECO:0000256" key="5">
    <source>
        <dbReference type="ARBA" id="ARBA00023136"/>
    </source>
</evidence>
<dbReference type="EMBL" id="CP146609">
    <property type="protein sequence ID" value="WWX23786.1"/>
    <property type="molecule type" value="Genomic_DNA"/>
</dbReference>
<feature type="transmembrane region" description="Helical" evidence="6">
    <location>
        <begin position="265"/>
        <end position="283"/>
    </location>
</feature>
<evidence type="ECO:0000256" key="6">
    <source>
        <dbReference type="SAM" id="Phobius"/>
    </source>
</evidence>
<dbReference type="CDD" id="cd06580">
    <property type="entry name" value="TM_PBP1_transp_TpRbsC_like"/>
    <property type="match status" value="1"/>
</dbReference>
<name>A0ABZ2IYP1_9BACT</name>
<feature type="transmembrane region" description="Helical" evidence="6">
    <location>
        <begin position="290"/>
        <end position="308"/>
    </location>
</feature>
<dbReference type="PANTHER" id="PTHR47089">
    <property type="entry name" value="ABC TRANSPORTER, PERMEASE PROTEIN"/>
    <property type="match status" value="1"/>
</dbReference>
<feature type="transmembrane region" description="Helical" evidence="6">
    <location>
        <begin position="239"/>
        <end position="259"/>
    </location>
</feature>
<keyword evidence="5 6" id="KW-0472">Membrane</keyword>
<protein>
    <submittedName>
        <fullName evidence="7">ABC transporter permease</fullName>
    </submittedName>
</protein>
<evidence type="ECO:0000256" key="4">
    <source>
        <dbReference type="ARBA" id="ARBA00022989"/>
    </source>
</evidence>
<dbReference type="Pfam" id="PF02653">
    <property type="entry name" value="BPD_transp_2"/>
    <property type="match status" value="1"/>
</dbReference>
<feature type="transmembrane region" description="Helical" evidence="6">
    <location>
        <begin position="107"/>
        <end position="128"/>
    </location>
</feature>
<comment type="subcellular location">
    <subcellularLocation>
        <location evidence="1">Cell membrane</location>
        <topology evidence="1">Multi-pass membrane protein</topology>
    </subcellularLocation>
</comment>
<proteinExistence type="predicted"/>
<reference evidence="7 8" key="1">
    <citation type="submission" date="2024-03" db="EMBL/GenBank/DDBJ databases">
        <title>Phenotype and Genome Characterization of a Sulfate-Reducing Bacterium Pseudodesulfovibrio sp. strain 5S69, isolated from Petroleum Reservoir in Tatarstan (Russia).</title>
        <authorList>
            <person name="Bidzhieva S.K."/>
            <person name="Kadnikov V."/>
            <person name="Tourova T.P."/>
            <person name="Samigullina S.R."/>
            <person name="Sokolova D.S."/>
            <person name="Poltaraus A.B."/>
            <person name="Avtukh A.N."/>
            <person name="Tereshina V.M."/>
            <person name="Mardanov A.V."/>
            <person name="Nazina T.N."/>
        </authorList>
    </citation>
    <scope>NUCLEOTIDE SEQUENCE [LARGE SCALE GENOMIC DNA]</scope>
    <source>
        <strain evidence="7 8">5S69</strain>
    </source>
</reference>
<evidence type="ECO:0000256" key="2">
    <source>
        <dbReference type="ARBA" id="ARBA00022475"/>
    </source>
</evidence>
<dbReference type="Proteomes" id="UP001385389">
    <property type="component" value="Chromosome"/>
</dbReference>
<feature type="transmembrane region" description="Helical" evidence="6">
    <location>
        <begin position="189"/>
        <end position="209"/>
    </location>
</feature>
<evidence type="ECO:0000256" key="3">
    <source>
        <dbReference type="ARBA" id="ARBA00022692"/>
    </source>
</evidence>
<sequence length="347" mass="36918">MNRDSLLAQTGWLALALLLALALTVIVALPAGAPPLETIYVLFKGGVSSWSKIGRVLAGWVPLTLCSVGLLIPFTARLWNIGVEGQVIMGAIFATAALRPFENGGGTGVIILALAASMAGGALWALLAGLLRVFGRVHEIFSGLGLNFVALGVTLWLIFGPWKRPGVASMSGTKPLDLSLWLPRLGNLSVSWVGLGLACAAIVLVYFLLYRTKWGLKMRAVGENPKAATLFALGPRRRLLQAFMLCGGLAGLAGATQVLGVYHRLLPNISSGYGYTALLVGMMASFRLPLVPFICLFFAILNVGSIQLPLQLGLDSSLSGVIQGIMVLSLFIVQGLRLWLKQRKEND</sequence>
<evidence type="ECO:0000313" key="8">
    <source>
        <dbReference type="Proteomes" id="UP001385389"/>
    </source>
</evidence>
<feature type="transmembrane region" description="Helical" evidence="6">
    <location>
        <begin position="320"/>
        <end position="340"/>
    </location>
</feature>
<keyword evidence="8" id="KW-1185">Reference proteome</keyword>
<gene>
    <name evidence="7" type="ORF">V8V93_06165</name>
</gene>
<keyword evidence="2" id="KW-1003">Cell membrane</keyword>